<protein>
    <submittedName>
        <fullName evidence="1">Uncharacterized protein</fullName>
    </submittedName>
</protein>
<proteinExistence type="predicted"/>
<dbReference type="RefSeq" id="WP_168875913.1">
    <property type="nucleotide sequence ID" value="NZ_JABAIM010000001.1"/>
</dbReference>
<sequence length="193" mass="21143">MSRRAGLQAARLTFTAKDAAMPRYTRPALLLALLTCGLAAAAAAPRAQSWTTVGVEGGVQITLPMFDQREQLIIRKQPAKRSIYTYRIQNYQTSSAEFSLKPGEFFLEIWRNDSVYDPAAFQNRCADKARPLPNAKAGLYCKARPDENGESSITHLAIVRSGPLAVNLQWDASGLNPADVEKMAQSITDKGAQ</sequence>
<name>A0A847RSV6_9NEIS</name>
<comment type="caution">
    <text evidence="1">The sequence shown here is derived from an EMBL/GenBank/DDBJ whole genome shotgun (WGS) entry which is preliminary data.</text>
</comment>
<dbReference type="Proteomes" id="UP000587991">
    <property type="component" value="Unassembled WGS sequence"/>
</dbReference>
<keyword evidence="2" id="KW-1185">Reference proteome</keyword>
<evidence type="ECO:0000313" key="2">
    <source>
        <dbReference type="Proteomes" id="UP000587991"/>
    </source>
</evidence>
<dbReference type="AlphaFoldDB" id="A0A847RSV6"/>
<dbReference type="EMBL" id="JABAIM010000001">
    <property type="protein sequence ID" value="NLR74290.1"/>
    <property type="molecule type" value="Genomic_DNA"/>
</dbReference>
<accession>A0A847RSV6</accession>
<organism evidence="1 2">
    <name type="scientific">Leeia aquatica</name>
    <dbReference type="NCBI Taxonomy" id="2725557"/>
    <lineage>
        <taxon>Bacteria</taxon>
        <taxon>Pseudomonadati</taxon>
        <taxon>Pseudomonadota</taxon>
        <taxon>Betaproteobacteria</taxon>
        <taxon>Neisseriales</taxon>
        <taxon>Leeiaceae</taxon>
        <taxon>Leeia</taxon>
    </lineage>
</organism>
<reference evidence="1 2" key="1">
    <citation type="submission" date="2020-04" db="EMBL/GenBank/DDBJ databases">
        <title>Draft genome of Leeia sp. IMCC25680.</title>
        <authorList>
            <person name="Song J."/>
            <person name="Cho J.-C."/>
        </authorList>
    </citation>
    <scope>NUCLEOTIDE SEQUENCE [LARGE SCALE GENOMIC DNA]</scope>
    <source>
        <strain evidence="1 2">IMCC25680</strain>
    </source>
</reference>
<gene>
    <name evidence="1" type="ORF">HF682_03870</name>
</gene>
<evidence type="ECO:0000313" key="1">
    <source>
        <dbReference type="EMBL" id="NLR74290.1"/>
    </source>
</evidence>